<dbReference type="OrthoDB" id="9815315at2"/>
<dbReference type="PANTHER" id="PTHR28255:SF1">
    <property type="entry name" value="UPF0303 PROTEIN YBR137W"/>
    <property type="match status" value="1"/>
</dbReference>
<dbReference type="Gene3D" id="3.30.450.150">
    <property type="entry name" value="Haem-degrading domain"/>
    <property type="match status" value="1"/>
</dbReference>
<reference evidence="1 2" key="1">
    <citation type="journal article" date="2015" name="Genome Announc.">
        <title>Expanding the biotechnology potential of lactobacilli through comparative genomics of 213 strains and associated genera.</title>
        <authorList>
            <person name="Sun Z."/>
            <person name="Harris H.M."/>
            <person name="McCann A."/>
            <person name="Guo C."/>
            <person name="Argimon S."/>
            <person name="Zhang W."/>
            <person name="Yang X."/>
            <person name="Jeffery I.B."/>
            <person name="Cooney J.C."/>
            <person name="Kagawa T.F."/>
            <person name="Liu W."/>
            <person name="Song Y."/>
            <person name="Salvetti E."/>
            <person name="Wrobel A."/>
            <person name="Rasinkangas P."/>
            <person name="Parkhill J."/>
            <person name="Rea M.C."/>
            <person name="O'Sullivan O."/>
            <person name="Ritari J."/>
            <person name="Douillard F.P."/>
            <person name="Paul Ross R."/>
            <person name="Yang R."/>
            <person name="Briner A.E."/>
            <person name="Felis G.E."/>
            <person name="de Vos W.M."/>
            <person name="Barrangou R."/>
            <person name="Klaenhammer T.R."/>
            <person name="Caufield P.W."/>
            <person name="Cui Y."/>
            <person name="Zhang H."/>
            <person name="O'Toole P.W."/>
        </authorList>
    </citation>
    <scope>NUCLEOTIDE SEQUENCE [LARGE SCALE GENOMIC DNA]</scope>
    <source>
        <strain evidence="1 2">DSM 16381</strain>
    </source>
</reference>
<keyword evidence="2" id="KW-1185">Reference proteome</keyword>
<dbReference type="NCBIfam" id="NF002696">
    <property type="entry name" value="PRK02487.1-5"/>
    <property type="match status" value="1"/>
</dbReference>
<evidence type="ECO:0000313" key="1">
    <source>
        <dbReference type="EMBL" id="KRL95461.1"/>
    </source>
</evidence>
<evidence type="ECO:0000313" key="2">
    <source>
        <dbReference type="Proteomes" id="UP000051580"/>
    </source>
</evidence>
<name>A0A0R1UXB6_9LACO</name>
<dbReference type="PIRSF" id="PIRSF008757">
    <property type="entry name" value="UCP008757"/>
    <property type="match status" value="1"/>
</dbReference>
<accession>A0A0R1UXB6</accession>
<dbReference type="PATRIC" id="fig|1423753.3.peg.2544"/>
<dbReference type="SUPFAM" id="SSF143744">
    <property type="entry name" value="GlcG-like"/>
    <property type="match status" value="1"/>
</dbReference>
<comment type="caution">
    <text evidence="1">The sequence shown here is derived from an EMBL/GenBank/DDBJ whole genome shotgun (WGS) entry which is preliminary data.</text>
</comment>
<dbReference type="Proteomes" id="UP000051580">
    <property type="component" value="Unassembled WGS sequence"/>
</dbReference>
<protein>
    <submittedName>
        <fullName evidence="1">Uncharacterized protein</fullName>
    </submittedName>
</protein>
<dbReference type="RefSeq" id="WP_057733158.1">
    <property type="nucleotide sequence ID" value="NZ_AZFS01000046.1"/>
</dbReference>
<gene>
    <name evidence="1" type="ORF">FD28_GL002427</name>
</gene>
<dbReference type="AlphaFoldDB" id="A0A0R1UXB6"/>
<dbReference type="EMBL" id="AZFS01000046">
    <property type="protein sequence ID" value="KRL95461.1"/>
    <property type="molecule type" value="Genomic_DNA"/>
</dbReference>
<proteinExistence type="predicted"/>
<dbReference type="InterPro" id="IPR010371">
    <property type="entry name" value="YBR137W-like"/>
</dbReference>
<dbReference type="Pfam" id="PF03928">
    <property type="entry name" value="HbpS-like"/>
    <property type="match status" value="1"/>
</dbReference>
<dbReference type="PANTHER" id="PTHR28255">
    <property type="match status" value="1"/>
</dbReference>
<dbReference type="InterPro" id="IPR038084">
    <property type="entry name" value="PduO/GlcC-like_sf"/>
</dbReference>
<dbReference type="InterPro" id="IPR005624">
    <property type="entry name" value="PduO/GlcC-like"/>
</dbReference>
<organism evidence="1 2">
    <name type="scientific">Levilactobacillus hammesii DSM 16381</name>
    <dbReference type="NCBI Taxonomy" id="1423753"/>
    <lineage>
        <taxon>Bacteria</taxon>
        <taxon>Bacillati</taxon>
        <taxon>Bacillota</taxon>
        <taxon>Bacilli</taxon>
        <taxon>Lactobacillales</taxon>
        <taxon>Lactobacillaceae</taxon>
        <taxon>Levilactobacillus</taxon>
    </lineage>
</organism>
<dbReference type="STRING" id="1423753.FD28_GL002427"/>
<sequence>MKMPVMAEVQADEAALQFSQFSNTTALQLGAQLVARAQAQNAAVTIDITRNRQQLFHAAMPGTAIDNDKWLQRKINTVYEYGTSSLRKQLEMTARGQTLEEAAALDGHDYAAAGGGFPVVLRGTGLIGSIAVSGLASGEDHQLIVETLREFLK</sequence>